<dbReference type="EMBL" id="CP000885">
    <property type="protein sequence ID" value="ABX41179.1"/>
    <property type="molecule type" value="Genomic_DNA"/>
</dbReference>
<organism evidence="1 2">
    <name type="scientific">Lachnoclostridium phytofermentans (strain ATCC 700394 / DSM 18823 / ISDg)</name>
    <name type="common">Clostridium phytofermentans</name>
    <dbReference type="NCBI Taxonomy" id="357809"/>
    <lineage>
        <taxon>Bacteria</taxon>
        <taxon>Bacillati</taxon>
        <taxon>Bacillota</taxon>
        <taxon>Clostridia</taxon>
        <taxon>Lachnospirales</taxon>
        <taxon>Lachnospiraceae</taxon>
    </lineage>
</organism>
<dbReference type="KEGG" id="cpy:Cphy_0792"/>
<dbReference type="STRING" id="357809.Cphy_0792"/>
<reference evidence="2" key="1">
    <citation type="submission" date="2007-11" db="EMBL/GenBank/DDBJ databases">
        <title>Complete genome sequence of Clostridium phytofermentans ISDg.</title>
        <authorList>
            <person name="Leschine S.B."/>
            <person name="Warnick T.A."/>
            <person name="Blanchard J.L."/>
            <person name="Schnell D.J."/>
            <person name="Petit E.L."/>
            <person name="LaTouf W.G."/>
            <person name="Copeland A."/>
            <person name="Lucas S."/>
            <person name="Lapidus A."/>
            <person name="Barry K."/>
            <person name="Glavina del Rio T."/>
            <person name="Dalin E."/>
            <person name="Tice H."/>
            <person name="Pitluck S."/>
            <person name="Kiss H."/>
            <person name="Brettin T."/>
            <person name="Bruce D."/>
            <person name="Detter J.C."/>
            <person name="Han C."/>
            <person name="Kuske C."/>
            <person name="Schmutz J."/>
            <person name="Larimer F."/>
            <person name="Land M."/>
            <person name="Hauser L."/>
            <person name="Kyrpides N."/>
            <person name="Kim E.A."/>
            <person name="Richardson P."/>
        </authorList>
    </citation>
    <scope>NUCLEOTIDE SEQUENCE [LARGE SCALE GENOMIC DNA]</scope>
    <source>
        <strain evidence="2">ATCC 700394 / DSM 18823 / ISDg</strain>
    </source>
</reference>
<dbReference type="Gene3D" id="3.10.450.40">
    <property type="match status" value="1"/>
</dbReference>
<dbReference type="RefSeq" id="WP_012198824.1">
    <property type="nucleotide sequence ID" value="NC_010001.1"/>
</dbReference>
<evidence type="ECO:0000313" key="1">
    <source>
        <dbReference type="EMBL" id="ABX41179.1"/>
    </source>
</evidence>
<keyword evidence="2" id="KW-1185">Reference proteome</keyword>
<accession>A9KKK8</accession>
<dbReference type="SUPFAM" id="SSF160719">
    <property type="entry name" value="gpW/gp25-like"/>
    <property type="match status" value="1"/>
</dbReference>
<sequence length="130" mass="14983">MIPEIDMSIQNVKLTNQPTKTYALVGDKIVGMIDDVEAIRQAIYLTLSVERYEYLIYSWSYGVELKELIGKDVAFAYPEIKRRVVEALIQDDRILDVDNFTFQKEKEGVLVVFTVHTIYGDLLEEMGVMI</sequence>
<dbReference type="AlphaFoldDB" id="A9KKK8"/>
<dbReference type="Proteomes" id="UP000000370">
    <property type="component" value="Chromosome"/>
</dbReference>
<dbReference type="Pfam" id="PF10934">
    <property type="entry name" value="Sheath_initiator"/>
    <property type="match status" value="1"/>
</dbReference>
<proteinExistence type="predicted"/>
<protein>
    <submittedName>
        <fullName evidence="1">Phage protein</fullName>
    </submittedName>
</protein>
<evidence type="ECO:0000313" key="2">
    <source>
        <dbReference type="Proteomes" id="UP000000370"/>
    </source>
</evidence>
<name>A9KKK8_LACP7</name>
<dbReference type="HOGENOM" id="CLU_141574_0_0_9"/>
<gene>
    <name evidence="1" type="ordered locus">Cphy_0792</name>
</gene>
<dbReference type="InterPro" id="IPR020288">
    <property type="entry name" value="Sheath_initiator"/>
</dbReference>
<dbReference type="OrthoDB" id="89089at2"/>
<dbReference type="eggNOG" id="COG3628">
    <property type="taxonomic scope" value="Bacteria"/>
</dbReference>